<evidence type="ECO:0000313" key="2">
    <source>
        <dbReference type="EMBL" id="TCK16981.1"/>
    </source>
</evidence>
<evidence type="ECO:0000256" key="1">
    <source>
        <dbReference type="SAM" id="Phobius"/>
    </source>
</evidence>
<reference evidence="2 3" key="1">
    <citation type="submission" date="2019-03" db="EMBL/GenBank/DDBJ databases">
        <title>Genomic Encyclopedia of Type Strains, Phase IV (KMG-IV): sequencing the most valuable type-strain genomes for metagenomic binning, comparative biology and taxonomic classification.</title>
        <authorList>
            <person name="Goeker M."/>
        </authorList>
    </citation>
    <scope>NUCLEOTIDE SEQUENCE [LARGE SCALE GENOMIC DNA]</scope>
    <source>
        <strain evidence="2 3">DSM 19610</strain>
    </source>
</reference>
<keyword evidence="1" id="KW-0472">Membrane</keyword>
<feature type="transmembrane region" description="Helical" evidence="1">
    <location>
        <begin position="104"/>
        <end position="127"/>
    </location>
</feature>
<keyword evidence="3" id="KW-1185">Reference proteome</keyword>
<feature type="transmembrane region" description="Helical" evidence="1">
    <location>
        <begin position="55"/>
        <end position="77"/>
    </location>
</feature>
<dbReference type="RefSeq" id="WP_132970901.1">
    <property type="nucleotide sequence ID" value="NZ_SMFX01000001.1"/>
</dbReference>
<dbReference type="AlphaFoldDB" id="A0A4R1H8Z0"/>
<keyword evidence="1" id="KW-0812">Transmembrane</keyword>
<organism evidence="2 3">
    <name type="scientific">Thiogranum longum</name>
    <dbReference type="NCBI Taxonomy" id="1537524"/>
    <lineage>
        <taxon>Bacteria</taxon>
        <taxon>Pseudomonadati</taxon>
        <taxon>Pseudomonadota</taxon>
        <taxon>Gammaproteobacteria</taxon>
        <taxon>Chromatiales</taxon>
        <taxon>Ectothiorhodospiraceae</taxon>
        <taxon>Thiogranum</taxon>
    </lineage>
</organism>
<accession>A0A4R1H8Z0</accession>
<name>A0A4R1H8Z0_9GAMM</name>
<evidence type="ECO:0000313" key="3">
    <source>
        <dbReference type="Proteomes" id="UP000295707"/>
    </source>
</evidence>
<keyword evidence="1" id="KW-1133">Transmembrane helix</keyword>
<gene>
    <name evidence="2" type="ORF">DFR30_0201</name>
</gene>
<dbReference type="Proteomes" id="UP000295707">
    <property type="component" value="Unassembled WGS sequence"/>
</dbReference>
<proteinExistence type="predicted"/>
<sequence>MDLKEVRKAYYGYSGKASDVARQASFAGIAIIWIFKSQEGARFAIPEELIQPMVLFIAALAADLLHYIFGSIIWGVYNKVLEKQHGVNFEGKFEAPSKINWPTLVFFSLKLGLSFSGFVLLFQYGYYELGING</sequence>
<protein>
    <submittedName>
        <fullName evidence="2">Uncharacterized protein</fullName>
    </submittedName>
</protein>
<comment type="caution">
    <text evidence="2">The sequence shown here is derived from an EMBL/GenBank/DDBJ whole genome shotgun (WGS) entry which is preliminary data.</text>
</comment>
<dbReference type="OrthoDB" id="6401046at2"/>
<dbReference type="EMBL" id="SMFX01000001">
    <property type="protein sequence ID" value="TCK16981.1"/>
    <property type="molecule type" value="Genomic_DNA"/>
</dbReference>